<dbReference type="STRING" id="64971.SAMN05421831_101244"/>
<accession>A0A1H6QJL8</accession>
<evidence type="ECO:0000256" key="1">
    <source>
        <dbReference type="SAM" id="MobiDB-lite"/>
    </source>
</evidence>
<feature type="region of interest" description="Disordered" evidence="1">
    <location>
        <begin position="133"/>
        <end position="253"/>
    </location>
</feature>
<feature type="compositionally biased region" description="Polar residues" evidence="1">
    <location>
        <begin position="217"/>
        <end position="231"/>
    </location>
</feature>
<dbReference type="RefSeq" id="WP_093308127.1">
    <property type="nucleotide sequence ID" value="NZ_FNYH01000001.1"/>
</dbReference>
<organism evidence="2 3">
    <name type="scientific">Allopseudospirillum japonicum</name>
    <dbReference type="NCBI Taxonomy" id="64971"/>
    <lineage>
        <taxon>Bacteria</taxon>
        <taxon>Pseudomonadati</taxon>
        <taxon>Pseudomonadota</taxon>
        <taxon>Gammaproteobacteria</taxon>
        <taxon>Oceanospirillales</taxon>
        <taxon>Oceanospirillaceae</taxon>
        <taxon>Allopseudospirillum</taxon>
    </lineage>
</organism>
<sequence>MNKMTQVSLVTVAQEALPLQMAQLGFKMLQALGQSHWDWQTRWSQHWQERVQVLHTCSSPLSVWDWQMHNQQLAWQQWQESWQVCAQSSQQMQTSIQDWLQEHTWVWVDVRTQDEPVSEREIQGERVQAPNLQKAKIAKTSQPLVQQQEASSTATPASCTQTEQPVPSLVTQVETAQVSQEKKNAPQSKVHTETSEDPASQSSEIPAQAVQAKLIETTETVSKQVQANEQATTSKRRPSTRKRTTRRTPSTRR</sequence>
<gene>
    <name evidence="2" type="ORF">SAMN05421831_101244</name>
</gene>
<dbReference type="AlphaFoldDB" id="A0A1H6QJL8"/>
<dbReference type="EMBL" id="FNYH01000001">
    <property type="protein sequence ID" value="SEI39475.1"/>
    <property type="molecule type" value="Genomic_DNA"/>
</dbReference>
<protein>
    <submittedName>
        <fullName evidence="2">Uncharacterized protein</fullName>
    </submittedName>
</protein>
<dbReference type="Proteomes" id="UP000242999">
    <property type="component" value="Unassembled WGS sequence"/>
</dbReference>
<feature type="compositionally biased region" description="Basic and acidic residues" evidence="1">
    <location>
        <begin position="180"/>
        <end position="194"/>
    </location>
</feature>
<name>A0A1H6QJL8_9GAMM</name>
<feature type="compositionally biased region" description="Polar residues" evidence="1">
    <location>
        <begin position="139"/>
        <end position="179"/>
    </location>
</feature>
<proteinExistence type="predicted"/>
<reference evidence="3" key="1">
    <citation type="submission" date="2016-10" db="EMBL/GenBank/DDBJ databases">
        <authorList>
            <person name="Varghese N."/>
            <person name="Submissions S."/>
        </authorList>
    </citation>
    <scope>NUCLEOTIDE SEQUENCE [LARGE SCALE GENOMIC DNA]</scope>
    <source>
        <strain evidence="3">DSM 7165</strain>
    </source>
</reference>
<evidence type="ECO:0000313" key="2">
    <source>
        <dbReference type="EMBL" id="SEI39475.1"/>
    </source>
</evidence>
<evidence type="ECO:0000313" key="3">
    <source>
        <dbReference type="Proteomes" id="UP000242999"/>
    </source>
</evidence>
<keyword evidence="3" id="KW-1185">Reference proteome</keyword>
<feature type="compositionally biased region" description="Basic residues" evidence="1">
    <location>
        <begin position="234"/>
        <end position="253"/>
    </location>
</feature>